<keyword evidence="3" id="KW-0539">Nucleus</keyword>
<evidence type="ECO:0000313" key="6">
    <source>
        <dbReference type="EMBL" id="KDR16169.1"/>
    </source>
</evidence>
<dbReference type="eggNOG" id="KOG4333">
    <property type="taxonomic scope" value="Eukaryota"/>
</dbReference>
<dbReference type="PROSITE" id="PS50864">
    <property type="entry name" value="SAND"/>
    <property type="match status" value="1"/>
</dbReference>
<dbReference type="InParanoid" id="A0A067R9A1"/>
<feature type="domain" description="SAND" evidence="5">
    <location>
        <begin position="102"/>
        <end position="184"/>
    </location>
</feature>
<evidence type="ECO:0000256" key="1">
    <source>
        <dbReference type="ARBA" id="ARBA00023015"/>
    </source>
</evidence>
<keyword evidence="7" id="KW-1185">Reference proteome</keyword>
<organism evidence="6 7">
    <name type="scientific">Zootermopsis nevadensis</name>
    <name type="common">Dampwood termite</name>
    <dbReference type="NCBI Taxonomy" id="136037"/>
    <lineage>
        <taxon>Eukaryota</taxon>
        <taxon>Metazoa</taxon>
        <taxon>Ecdysozoa</taxon>
        <taxon>Arthropoda</taxon>
        <taxon>Hexapoda</taxon>
        <taxon>Insecta</taxon>
        <taxon>Pterygota</taxon>
        <taxon>Neoptera</taxon>
        <taxon>Polyneoptera</taxon>
        <taxon>Dictyoptera</taxon>
        <taxon>Blattodea</taxon>
        <taxon>Blattoidea</taxon>
        <taxon>Termitoidae</taxon>
        <taxon>Termopsidae</taxon>
        <taxon>Zootermopsis</taxon>
    </lineage>
</organism>
<protein>
    <submittedName>
        <fullName evidence="6">Deformed epidermal autoregulatory factor 1-like protein</fullName>
    </submittedName>
</protein>
<dbReference type="EMBL" id="KK852804">
    <property type="protein sequence ID" value="KDR16169.1"/>
    <property type="molecule type" value="Genomic_DNA"/>
</dbReference>
<dbReference type="SMART" id="SM00258">
    <property type="entry name" value="SAND"/>
    <property type="match status" value="1"/>
</dbReference>
<keyword evidence="2" id="KW-0804">Transcription</keyword>
<dbReference type="InterPro" id="IPR000770">
    <property type="entry name" value="SAND_dom"/>
</dbReference>
<evidence type="ECO:0000259" key="5">
    <source>
        <dbReference type="PROSITE" id="PS50864"/>
    </source>
</evidence>
<dbReference type="GO" id="GO:0046872">
    <property type="term" value="F:metal ion binding"/>
    <property type="evidence" value="ECO:0007669"/>
    <property type="project" value="UniProtKB-KW"/>
</dbReference>
<keyword evidence="1" id="KW-0805">Transcription regulation</keyword>
<dbReference type="Gene3D" id="3.10.390.10">
    <property type="entry name" value="SAND domain-like"/>
    <property type="match status" value="1"/>
</dbReference>
<dbReference type="InterPro" id="IPR010919">
    <property type="entry name" value="SAND-like_dom_sf"/>
</dbReference>
<evidence type="ECO:0000313" key="7">
    <source>
        <dbReference type="Proteomes" id="UP000027135"/>
    </source>
</evidence>
<dbReference type="SUPFAM" id="SSF63763">
    <property type="entry name" value="SAND domain-like"/>
    <property type="match status" value="1"/>
</dbReference>
<dbReference type="PANTHER" id="PTHR10417">
    <property type="entry name" value="GLUCOCORTICOID MODULATORY ELEMENT-BINDING PROTEIN"/>
    <property type="match status" value="1"/>
</dbReference>
<reference evidence="6 7" key="1">
    <citation type="journal article" date="2014" name="Nat. Commun.">
        <title>Molecular traces of alternative social organization in a termite genome.</title>
        <authorList>
            <person name="Terrapon N."/>
            <person name="Li C."/>
            <person name="Robertson H.M."/>
            <person name="Ji L."/>
            <person name="Meng X."/>
            <person name="Booth W."/>
            <person name="Chen Z."/>
            <person name="Childers C.P."/>
            <person name="Glastad K.M."/>
            <person name="Gokhale K."/>
            <person name="Gowin J."/>
            <person name="Gronenberg W."/>
            <person name="Hermansen R.A."/>
            <person name="Hu H."/>
            <person name="Hunt B.G."/>
            <person name="Huylmans A.K."/>
            <person name="Khalil S.M."/>
            <person name="Mitchell R.D."/>
            <person name="Munoz-Torres M.C."/>
            <person name="Mustard J.A."/>
            <person name="Pan H."/>
            <person name="Reese J.T."/>
            <person name="Scharf M.E."/>
            <person name="Sun F."/>
            <person name="Vogel H."/>
            <person name="Xiao J."/>
            <person name="Yang W."/>
            <person name="Yang Z."/>
            <person name="Yang Z."/>
            <person name="Zhou J."/>
            <person name="Zhu J."/>
            <person name="Brent C.S."/>
            <person name="Elsik C.G."/>
            <person name="Goodisman M.A."/>
            <person name="Liberles D.A."/>
            <person name="Roe R.M."/>
            <person name="Vargo E.L."/>
            <person name="Vilcinskas A."/>
            <person name="Wang J."/>
            <person name="Bornberg-Bauer E."/>
            <person name="Korb J."/>
            <person name="Zhang G."/>
            <person name="Liebig J."/>
        </authorList>
    </citation>
    <scope>NUCLEOTIDE SEQUENCE [LARGE SCALE GENOMIC DNA]</scope>
    <source>
        <tissue evidence="6">Whole organism</tissue>
    </source>
</reference>
<name>A0A067R9A1_ZOONE</name>
<evidence type="ECO:0000256" key="2">
    <source>
        <dbReference type="ARBA" id="ARBA00023163"/>
    </source>
</evidence>
<evidence type="ECO:0000256" key="4">
    <source>
        <dbReference type="SAM" id="MobiDB-lite"/>
    </source>
</evidence>
<accession>A0A067R9A1</accession>
<dbReference type="GO" id="GO:0003677">
    <property type="term" value="F:DNA binding"/>
    <property type="evidence" value="ECO:0007669"/>
    <property type="project" value="UniProtKB-KW"/>
</dbReference>
<dbReference type="Proteomes" id="UP000027135">
    <property type="component" value="Unassembled WGS sequence"/>
</dbReference>
<sequence length="1077" mass="120797">MSHKFIHILNVKEEDHLGGKGRRQTLQLSPGFHALPNPWEEERKKGRKEICVSCFSGIGRSLHTSNKATEAETTSKAANKTWQTTVVALVPRNQENLAKYIHPFLSADRKDVVLEVECGSNEGLLYPSRMRQGSKGACILFQKTWLTPNQFQAVSGRESAKDWKRSITHRGRSVKLLMAKGILAQSPAYQCQTYSSMSSTLQCERVCIQRIKLLCFIMYAVLVAPKRSVIVDVVGIPVPPDESFPYSNLRLNESFSVTDYLNPLKSSVFCLTTGPYEQDPSILFSDWDLFIYRALWHGTVGESDRQPLEDEKKASVRVRWTTFQESASKRGEVHAPRELIVYPTPKHKEIRRYQSRHWNTNHCQFTVSKTAKLLRKWRNCRKRRIDLGRWHLTDGLTCLGRYHKGAKTKRCNSPCEVVPEICPTPHMSCKVVCQTGSWTGCGIRPASCPLGNGVPSPGIKRPGRETDLSPPSRTQVKNPWSFIFTPPPNIAIEVRKHSIARSDGADGIFTGKIPDERSDVDAKAVTEDMNIQHPGSKGFSRKQSPACVMFVHLVVIAASRSTLMTLEFKMLMVKAFIRHRQLTSADPDRFLSELLQKFIEVSEVLTASIIRAICPGGGGSKDLRKALAVAFTTSLDRDMRRNQLHIKFLVKAAKTSETLVNIDQTALSNNPEDRNLHTHRCENLKSYKVIEVEKIGIRRGEKKRSDQHERGQVAQTERRGPKTVDLKVEIAACSYGSTVRDARRVSQLKRCNKRLCADLGTMDLLTTDTVAEITGSGSGTEGDRKQRESRRLTTIIDQLKSSRTRGHGQPQLVIIIIMDVARTSETSANFYQTTRRNNPEDNHLQYLRSLLAELDCLLSPLRNRALSHALAVLFDPDTGRLPRPITILNLLLWEALWTETKMLRTVGDATQLQLEFRRKQQVEKFSHITPHQCSRIAILETQCVKECGSEQFVSSVGLREASSQHLTPALGVIHANPNCLHVKVCDLCHPTSRMRVSKESFVVSVCRWTLRPLPPGQSVHALLSVTLSAADNSVILLVGLKSTEVTRLILLAFVCPSIQPSSHPSIQAAAVLNSPSR</sequence>
<feature type="region of interest" description="Disordered" evidence="4">
    <location>
        <begin position="699"/>
        <end position="720"/>
    </location>
</feature>
<dbReference type="PANTHER" id="PTHR10417:SF15">
    <property type="entry name" value="STERILE ALPHA MOTIF DOMAIN-CONTAINING 11"/>
    <property type="match status" value="1"/>
</dbReference>
<proteinExistence type="predicted"/>
<evidence type="ECO:0000256" key="3">
    <source>
        <dbReference type="ARBA" id="ARBA00023242"/>
    </source>
</evidence>
<dbReference type="AlphaFoldDB" id="A0A067R9A1"/>
<dbReference type="Pfam" id="PF01342">
    <property type="entry name" value="SAND"/>
    <property type="match status" value="1"/>
</dbReference>
<gene>
    <name evidence="6" type="ORF">L798_09583</name>
</gene>